<evidence type="ECO:0000313" key="1">
    <source>
        <dbReference type="EMBL" id="PMS25445.1"/>
    </source>
</evidence>
<gene>
    <name evidence="1" type="ORF">C0Z19_10200</name>
</gene>
<dbReference type="Proteomes" id="UP000235347">
    <property type="component" value="Unassembled WGS sequence"/>
</dbReference>
<dbReference type="AlphaFoldDB" id="A0A2N7W7Q9"/>
<sequence length="159" mass="17695">MLLRKTPQTDLVVLLDSYPRPASGATDPFIVANERQVALAYRIAPIDFERFGPFGDDDEPFCLLLFPWAAFHRLGPPNDEGLGAHPLAAAGLKWYSVHEIVNSSFVAFQWKVVSPHHARRHFVITLQDSTFECVATACVLGGVYGSDDIARREASTRFH</sequence>
<comment type="caution">
    <text evidence="1">The sequence shown here is derived from an EMBL/GenBank/DDBJ whole genome shotgun (WGS) entry which is preliminary data.</text>
</comment>
<keyword evidence="2" id="KW-1185">Reference proteome</keyword>
<proteinExistence type="predicted"/>
<reference evidence="1 2" key="1">
    <citation type="submission" date="2018-01" db="EMBL/GenBank/DDBJ databases">
        <title>Whole genome analyses suggest that Burkholderia sensu lato contains two further novel genera in the rhizoxinica-symbiotica group Mycetohabitans gen. nov., and Trinickia gen. nov.: implications for the evolution of diazotrophy and nodulation in the Burkholderiaceae.</title>
        <authorList>
            <person name="Estrada-de los Santos P."/>
            <person name="Palmer M."/>
            <person name="Chavez-Ramirez B."/>
            <person name="Beukes C."/>
            <person name="Steenkamp E.T."/>
            <person name="Hirsch A.M."/>
            <person name="Manyaka P."/>
            <person name="Maluk M."/>
            <person name="Lafos M."/>
            <person name="Crook M."/>
            <person name="Gross E."/>
            <person name="Simon M.F."/>
            <person name="Bueno dos Reis Junior F."/>
            <person name="Poole P.S."/>
            <person name="Venter S.N."/>
            <person name="James E.K."/>
        </authorList>
    </citation>
    <scope>NUCLEOTIDE SEQUENCE [LARGE SCALE GENOMIC DNA]</scope>
    <source>
        <strain evidence="1 2">GP25-8</strain>
    </source>
</reference>
<protein>
    <submittedName>
        <fullName evidence="1">Uncharacterized protein</fullName>
    </submittedName>
</protein>
<accession>A0A2N7W7Q9</accession>
<dbReference type="EMBL" id="PNYB01000007">
    <property type="protein sequence ID" value="PMS25445.1"/>
    <property type="molecule type" value="Genomic_DNA"/>
</dbReference>
<evidence type="ECO:0000313" key="2">
    <source>
        <dbReference type="Proteomes" id="UP000235347"/>
    </source>
</evidence>
<name>A0A2N7W7Q9_9BURK</name>
<organism evidence="1 2">
    <name type="scientific">Trinickia soli</name>
    <dbReference type="NCBI Taxonomy" id="380675"/>
    <lineage>
        <taxon>Bacteria</taxon>
        <taxon>Pseudomonadati</taxon>
        <taxon>Pseudomonadota</taxon>
        <taxon>Betaproteobacteria</taxon>
        <taxon>Burkholderiales</taxon>
        <taxon>Burkholderiaceae</taxon>
        <taxon>Trinickia</taxon>
    </lineage>
</organism>